<comment type="caution">
    <text evidence="2">The sequence shown here is derived from an EMBL/GenBank/DDBJ whole genome shotgun (WGS) entry which is preliminary data.</text>
</comment>
<name>A0ABU6Z9T9_9FABA</name>
<dbReference type="EMBL" id="JASCZI010272022">
    <property type="protein sequence ID" value="MED6219304.1"/>
    <property type="molecule type" value="Genomic_DNA"/>
</dbReference>
<reference evidence="2 3" key="1">
    <citation type="journal article" date="2023" name="Plants (Basel)">
        <title>Bridging the Gap: Combining Genomics and Transcriptomics Approaches to Understand Stylosanthes scabra, an Orphan Legume from the Brazilian Caatinga.</title>
        <authorList>
            <person name="Ferreira-Neto J.R.C."/>
            <person name="da Silva M.D."/>
            <person name="Binneck E."/>
            <person name="de Melo N.F."/>
            <person name="da Silva R.H."/>
            <person name="de Melo A.L.T.M."/>
            <person name="Pandolfi V."/>
            <person name="Bustamante F.O."/>
            <person name="Brasileiro-Vidal A.C."/>
            <person name="Benko-Iseppon A.M."/>
        </authorList>
    </citation>
    <scope>NUCLEOTIDE SEQUENCE [LARGE SCALE GENOMIC DNA]</scope>
    <source>
        <tissue evidence="2">Leaves</tissue>
    </source>
</reference>
<feature type="region of interest" description="Disordered" evidence="1">
    <location>
        <begin position="146"/>
        <end position="172"/>
    </location>
</feature>
<feature type="compositionally biased region" description="Basic and acidic residues" evidence="1">
    <location>
        <begin position="147"/>
        <end position="163"/>
    </location>
</feature>
<feature type="region of interest" description="Disordered" evidence="1">
    <location>
        <begin position="58"/>
        <end position="90"/>
    </location>
</feature>
<gene>
    <name evidence="2" type="ORF">PIB30_034647</name>
</gene>
<dbReference type="Proteomes" id="UP001341840">
    <property type="component" value="Unassembled WGS sequence"/>
</dbReference>
<evidence type="ECO:0000313" key="2">
    <source>
        <dbReference type="EMBL" id="MED6219304.1"/>
    </source>
</evidence>
<evidence type="ECO:0000313" key="3">
    <source>
        <dbReference type="Proteomes" id="UP001341840"/>
    </source>
</evidence>
<sequence>MCQSDSKSQGSSPVNAQLYRIINHYILPQSGFYQRVTFLVSFDQENFQEVNSYLKGGGAAKKQATRGKQLVKPSAPPRPPSGRKSSTGKKIKKIVKSMKEMMREITNLVELMIQFSKDCHSQEVSNKRDLAKTKHLLRMTYQDILEEETHLSDEEDAKDVARDEQEEEDEED</sequence>
<organism evidence="2 3">
    <name type="scientific">Stylosanthes scabra</name>
    <dbReference type="NCBI Taxonomy" id="79078"/>
    <lineage>
        <taxon>Eukaryota</taxon>
        <taxon>Viridiplantae</taxon>
        <taxon>Streptophyta</taxon>
        <taxon>Embryophyta</taxon>
        <taxon>Tracheophyta</taxon>
        <taxon>Spermatophyta</taxon>
        <taxon>Magnoliopsida</taxon>
        <taxon>eudicotyledons</taxon>
        <taxon>Gunneridae</taxon>
        <taxon>Pentapetalae</taxon>
        <taxon>rosids</taxon>
        <taxon>fabids</taxon>
        <taxon>Fabales</taxon>
        <taxon>Fabaceae</taxon>
        <taxon>Papilionoideae</taxon>
        <taxon>50 kb inversion clade</taxon>
        <taxon>dalbergioids sensu lato</taxon>
        <taxon>Dalbergieae</taxon>
        <taxon>Pterocarpus clade</taxon>
        <taxon>Stylosanthes</taxon>
    </lineage>
</organism>
<protein>
    <submittedName>
        <fullName evidence="2">Uncharacterized protein</fullName>
    </submittedName>
</protein>
<proteinExistence type="predicted"/>
<accession>A0ABU6Z9T9</accession>
<evidence type="ECO:0000256" key="1">
    <source>
        <dbReference type="SAM" id="MobiDB-lite"/>
    </source>
</evidence>
<keyword evidence="3" id="KW-1185">Reference proteome</keyword>